<dbReference type="KEGG" id="fcy:FRACYDRAFT_237743"/>
<protein>
    <submittedName>
        <fullName evidence="3">Uncharacterized protein</fullName>
    </submittedName>
</protein>
<feature type="transmembrane region" description="Helical" evidence="2">
    <location>
        <begin position="12"/>
        <end position="32"/>
    </location>
</feature>
<evidence type="ECO:0000313" key="4">
    <source>
        <dbReference type="Proteomes" id="UP000095751"/>
    </source>
</evidence>
<feature type="region of interest" description="Disordered" evidence="1">
    <location>
        <begin position="766"/>
        <end position="894"/>
    </location>
</feature>
<feature type="compositionally biased region" description="Polar residues" evidence="1">
    <location>
        <begin position="766"/>
        <end position="781"/>
    </location>
</feature>
<feature type="compositionally biased region" description="Basic and acidic residues" evidence="1">
    <location>
        <begin position="270"/>
        <end position="279"/>
    </location>
</feature>
<feature type="compositionally biased region" description="Low complexity" evidence="1">
    <location>
        <begin position="814"/>
        <end position="834"/>
    </location>
</feature>
<dbReference type="EMBL" id="KV784357">
    <property type="protein sequence ID" value="OEU17332.1"/>
    <property type="molecule type" value="Genomic_DNA"/>
</dbReference>
<dbReference type="PANTHER" id="PTHR35711">
    <property type="entry name" value="EXPRESSED PROTEIN"/>
    <property type="match status" value="1"/>
</dbReference>
<name>A0A1E7FGN8_9STRA</name>
<reference evidence="3 4" key="1">
    <citation type="submission" date="2016-09" db="EMBL/GenBank/DDBJ databases">
        <title>Extensive genetic diversity and differential bi-allelic expression allows diatom success in the polar Southern Ocean.</title>
        <authorList>
            <consortium name="DOE Joint Genome Institute"/>
            <person name="Mock T."/>
            <person name="Otillar R.P."/>
            <person name="Strauss J."/>
            <person name="Dupont C."/>
            <person name="Frickenhaus S."/>
            <person name="Maumus F."/>
            <person name="Mcmullan M."/>
            <person name="Sanges R."/>
            <person name="Schmutz J."/>
            <person name="Toseland A."/>
            <person name="Valas R."/>
            <person name="Veluchamy A."/>
            <person name="Ward B.J."/>
            <person name="Allen A."/>
            <person name="Barry K."/>
            <person name="Falciatore A."/>
            <person name="Ferrante M."/>
            <person name="Fortunato A.E."/>
            <person name="Gloeckner G."/>
            <person name="Gruber A."/>
            <person name="Hipkin R."/>
            <person name="Janech M."/>
            <person name="Kroth P."/>
            <person name="Leese F."/>
            <person name="Lindquist E."/>
            <person name="Lyon B.R."/>
            <person name="Martin J."/>
            <person name="Mayer C."/>
            <person name="Parker M."/>
            <person name="Quesneville H."/>
            <person name="Raymond J."/>
            <person name="Uhlig C."/>
            <person name="Valentin K.U."/>
            <person name="Worden A.Z."/>
            <person name="Armbrust E.V."/>
            <person name="Bowler C."/>
            <person name="Green B."/>
            <person name="Moulton V."/>
            <person name="Van Oosterhout C."/>
            <person name="Grigoriev I."/>
        </authorList>
    </citation>
    <scope>NUCLEOTIDE SEQUENCE [LARGE SCALE GENOMIC DNA]</scope>
    <source>
        <strain evidence="3 4">CCMP1102</strain>
    </source>
</reference>
<feature type="region of interest" description="Disordered" evidence="1">
    <location>
        <begin position="252"/>
        <end position="315"/>
    </location>
</feature>
<feature type="transmembrane region" description="Helical" evidence="2">
    <location>
        <begin position="52"/>
        <end position="71"/>
    </location>
</feature>
<accession>A0A1E7FGN8</accession>
<feature type="compositionally biased region" description="Basic and acidic residues" evidence="1">
    <location>
        <begin position="296"/>
        <end position="311"/>
    </location>
</feature>
<feature type="compositionally biased region" description="Basic residues" evidence="1">
    <location>
        <begin position="797"/>
        <end position="813"/>
    </location>
</feature>
<feature type="region of interest" description="Disordered" evidence="1">
    <location>
        <begin position="1174"/>
        <end position="1230"/>
    </location>
</feature>
<keyword evidence="4" id="KW-1185">Reference proteome</keyword>
<evidence type="ECO:0000256" key="2">
    <source>
        <dbReference type="SAM" id="Phobius"/>
    </source>
</evidence>
<feature type="compositionally biased region" description="Basic and acidic residues" evidence="1">
    <location>
        <begin position="1179"/>
        <end position="1198"/>
    </location>
</feature>
<organism evidence="3 4">
    <name type="scientific">Fragilariopsis cylindrus CCMP1102</name>
    <dbReference type="NCBI Taxonomy" id="635003"/>
    <lineage>
        <taxon>Eukaryota</taxon>
        <taxon>Sar</taxon>
        <taxon>Stramenopiles</taxon>
        <taxon>Ochrophyta</taxon>
        <taxon>Bacillariophyta</taxon>
        <taxon>Bacillariophyceae</taxon>
        <taxon>Bacillariophycidae</taxon>
        <taxon>Bacillariales</taxon>
        <taxon>Bacillariaceae</taxon>
        <taxon>Fragilariopsis</taxon>
    </lineage>
</organism>
<evidence type="ECO:0000313" key="3">
    <source>
        <dbReference type="EMBL" id="OEU17332.1"/>
    </source>
</evidence>
<sequence length="1335" mass="150546">MSEPPGPSDDAVVWWTLVYLSSVILLFNRTYYNPFFGGFMYLVSLIEQNVTAEFFIYCMFLPFAYIPTILINQAGRYNMPYYKYIGKRRGRTRRRRRSTGAHLARYFATLRTKSTIVTSSKGDHRNFRSIYNKRTASKRCFSTTAWFSTTTWHSTLYSCLSTIDPFLHSFNVIDHFHTIKSLLPSSQYKCIHPSSSHFKRILLEAKGLQTSAKVEPTTVKDDAHKAEAEAEMGAEELLSSANTPVHADDDAAEVPKAETLENTTTVAGNVEEKKKKEDDGNNNDTPAVVMEEEENPNDKKNEKEEESKEEATTVVSTNDNDAVVATDIVLADYIVKDDIVLAVDIAKEDTTIIVFTAILFFLNWWTSDPTKAALDHLDETVDVRPDTERFQKICLNSITVWLLLHVTSNTSHVTSFIVIHHEKILLLLNLMTGGPTKAEVLDRPNETLDDHADIGWVLYIGLNAVTVWFFLQFTSFKSMLCYDSFYLIFNRLKYIKRKYHTDPTTTTNTTGNSVSKPNTGGCGHIRMIMKKTMITAMVFFGIFHMPNKVTAFEPQWDDNNDDNPHYNFNEEDFLATFNPLDPEHVRPFDILPSTHHIPDSMPSPAVIGPLVIGSPPSTSSTFALISPSTSTRSASSTLPSDTTTSFLPNSSFSDASSHIFNANYTDLFDDDDYDIDDDFGNDEDYDDLNMITAINRSLQDSDPNHFNTEAASLPRTSAFPSGGPSGYNDDYDIDENEDDLNINIAINNSLNDLDLNYFDKKAASLPQTSSAMTGSKKNSWGGSDRKRSGSLMDVKPTSKKPRKHNSRKKKHPSIKTSTSSSLKSPPSSSLKSPPSSIPPTNSVSATNKKRSSLKSPPSSIPRTNSVSATNKKRSSLKSPPSSIPPKYSGPSVIDLSDDASEYEFEENDEDIFVEDVDDDDNDDNDVIYEDIGPGSETHDDICDQPDLEEQSKNGWTQGVVYNINDLQERRVVNEYEHVRFGRDENSTDLLTHGGTRFDTERHRLGGFICSAHPLIHLTRSPLRGYIRHDAFNNDMNLGILRAGRLITTVSASHTGSRAIIASWAFPSVKVVDAVQHVWKNQQQALVEITAEDFMVFNISNGVPIQLKDAYESKYMVPLRTIEQKRESRRTYLAKRLQAYASSKQKKATDWTEDERKAVVHFNAKRTYDAKRALAWKTAQQKDPKDRTPLERHMSDRRNRVLASRHRNDARKKKARDSSRKAHDSAMSKHCLERTEDDVAAIDAETDRKKKMIDSPAELKKKIEREAYIIAKTKNQSERTPEDRAIIRKRTCTVPDCNREKRNPNGGLCYFHGPSCRKCGSKRVYVGKVGLCKHCR</sequence>
<feature type="compositionally biased region" description="Polar residues" evidence="1">
    <location>
        <begin position="698"/>
        <end position="719"/>
    </location>
</feature>
<feature type="region of interest" description="Disordered" evidence="1">
    <location>
        <begin position="698"/>
        <end position="734"/>
    </location>
</feature>
<dbReference type="Proteomes" id="UP000095751">
    <property type="component" value="Unassembled WGS sequence"/>
</dbReference>
<gene>
    <name evidence="3" type="ORF">FRACYDRAFT_237743</name>
</gene>
<proteinExistence type="predicted"/>
<feature type="compositionally biased region" description="Basic residues" evidence="1">
    <location>
        <begin position="1202"/>
        <end position="1214"/>
    </location>
</feature>
<keyword evidence="2" id="KW-0812">Transmembrane</keyword>
<dbReference type="InParanoid" id="A0A1E7FGN8"/>
<keyword evidence="2" id="KW-1133">Transmembrane helix</keyword>
<keyword evidence="2" id="KW-0472">Membrane</keyword>
<feature type="compositionally biased region" description="Low complexity" evidence="1">
    <location>
        <begin position="876"/>
        <end position="891"/>
    </location>
</feature>
<evidence type="ECO:0000256" key="1">
    <source>
        <dbReference type="SAM" id="MobiDB-lite"/>
    </source>
</evidence>
<dbReference type="PANTHER" id="PTHR35711:SF1">
    <property type="entry name" value="ECTODERMAL, ISOFORM F"/>
    <property type="match status" value="1"/>
</dbReference>
<feature type="compositionally biased region" description="Basic and acidic residues" evidence="1">
    <location>
        <begin position="1215"/>
        <end position="1230"/>
    </location>
</feature>